<feature type="coiled-coil region" evidence="1">
    <location>
        <begin position="193"/>
        <end position="256"/>
    </location>
</feature>
<proteinExistence type="predicted"/>
<comment type="caution">
    <text evidence="2">The sequence shown here is derived from an EMBL/GenBank/DDBJ whole genome shotgun (WGS) entry which is preliminary data.</text>
</comment>
<gene>
    <name evidence="2" type="ORF">N1851_031497</name>
</gene>
<evidence type="ECO:0000313" key="3">
    <source>
        <dbReference type="Proteomes" id="UP001174136"/>
    </source>
</evidence>
<dbReference type="Proteomes" id="UP001174136">
    <property type="component" value="Unassembled WGS sequence"/>
</dbReference>
<dbReference type="AlphaFoldDB" id="A0AA47NP63"/>
<evidence type="ECO:0000313" key="2">
    <source>
        <dbReference type="EMBL" id="KAK0133126.1"/>
    </source>
</evidence>
<evidence type="ECO:0000256" key="1">
    <source>
        <dbReference type="SAM" id="Coils"/>
    </source>
</evidence>
<accession>A0AA47NP63</accession>
<protein>
    <submittedName>
        <fullName evidence="2">Uncharacterized protein</fullName>
    </submittedName>
</protein>
<dbReference type="EMBL" id="JAOPHQ010006015">
    <property type="protein sequence ID" value="KAK0133126.1"/>
    <property type="molecule type" value="Genomic_DNA"/>
</dbReference>
<reference evidence="2" key="1">
    <citation type="journal article" date="2023" name="Front. Mar. Sci.">
        <title>A new Merluccius polli reference genome to investigate the effects of global change in West African waters.</title>
        <authorList>
            <person name="Mateo J.L."/>
            <person name="Blanco-Fernandez C."/>
            <person name="Garcia-Vazquez E."/>
            <person name="Machado-Schiaffino G."/>
        </authorList>
    </citation>
    <scope>NUCLEOTIDE SEQUENCE</scope>
    <source>
        <strain evidence="2">C29</strain>
        <tissue evidence="2">Fin</tissue>
    </source>
</reference>
<name>A0AA47NP63_MERPO</name>
<keyword evidence="1" id="KW-0175">Coiled coil</keyword>
<keyword evidence="3" id="KW-1185">Reference proteome</keyword>
<sequence length="260" mass="30055">MSCKECFLAVVDKLLQKSPLNYTLVKNLSFLDPTKMAEKTAVRLCTGELRKALGYLVEQGRVKEQDCDNILFQYTSFVDDVVQKNHSVFADFNQLSDRVDTFLHRYISKDRQYEKLWKGFLVNWQIEVENLSEENYRAQITIADHLRVVGGIQNVVVDKELLLSVRHQDFDQRTQSEGQQRGQKPKVLLEEIEDSKKSKKKRLENNVQALTSSANRYALKAESEGKLNMIAKSNSLRQEAKEKTEAVKEVDRLLNEKLLL</sequence>
<organism evidence="2 3">
    <name type="scientific">Merluccius polli</name>
    <name type="common">Benguela hake</name>
    <name type="synonym">Merluccius cadenati</name>
    <dbReference type="NCBI Taxonomy" id="89951"/>
    <lineage>
        <taxon>Eukaryota</taxon>
        <taxon>Metazoa</taxon>
        <taxon>Chordata</taxon>
        <taxon>Craniata</taxon>
        <taxon>Vertebrata</taxon>
        <taxon>Euteleostomi</taxon>
        <taxon>Actinopterygii</taxon>
        <taxon>Neopterygii</taxon>
        <taxon>Teleostei</taxon>
        <taxon>Neoteleostei</taxon>
        <taxon>Acanthomorphata</taxon>
        <taxon>Zeiogadaria</taxon>
        <taxon>Gadariae</taxon>
        <taxon>Gadiformes</taxon>
        <taxon>Gadoidei</taxon>
        <taxon>Merlucciidae</taxon>
        <taxon>Merluccius</taxon>
    </lineage>
</organism>